<comment type="caution">
    <text evidence="5">The sequence shown here is derived from an EMBL/GenBank/DDBJ whole genome shotgun (WGS) entry which is preliminary data.</text>
</comment>
<dbReference type="CDD" id="cd03379">
    <property type="entry name" value="beta_CA_cladeD"/>
    <property type="match status" value="1"/>
</dbReference>
<dbReference type="Pfam" id="PF00484">
    <property type="entry name" value="Pro_CA"/>
    <property type="match status" value="1"/>
</dbReference>
<evidence type="ECO:0000256" key="1">
    <source>
        <dbReference type="ARBA" id="ARBA00006217"/>
    </source>
</evidence>
<evidence type="ECO:0000313" key="5">
    <source>
        <dbReference type="EMBL" id="NYF88239.1"/>
    </source>
</evidence>
<dbReference type="GO" id="GO:0004089">
    <property type="term" value="F:carbonate dehydratase activity"/>
    <property type="evidence" value="ECO:0007669"/>
    <property type="project" value="UniProtKB-EC"/>
</dbReference>
<proteinExistence type="inferred from homology"/>
<comment type="similarity">
    <text evidence="1">Belongs to the beta-class carbonic anhydrase family.</text>
</comment>
<gene>
    <name evidence="5" type="ORF">HDF08_000306</name>
</gene>
<sequence>MSKILTEVLSANEAYAASFGEKANLALPPARGFAILTCMDARLDPAKYAGLAEGDAHVIRNAGGRASDDAIRSLVISYKLLGTKEFFVIHHTDCGMQFFTNDIIRGLLASSLETAALTPEGFKDVGKGPGSTAAEFIEFLTIKDQAESVLADVTRIRTSPLVPKSIPIYGYIYDVKSGKLIEVPAATTTGRATP</sequence>
<keyword evidence="3 4" id="KW-0862">Zinc</keyword>
<protein>
    <submittedName>
        <fullName evidence="5">Carbonic anhydrase</fullName>
        <ecNumber evidence="5">4.2.1.1</ecNumber>
    </submittedName>
</protein>
<dbReference type="EC" id="4.2.1.1" evidence="5"/>
<reference evidence="5 6" key="1">
    <citation type="submission" date="2020-07" db="EMBL/GenBank/DDBJ databases">
        <title>Genomic Encyclopedia of Type Strains, Phase IV (KMG-V): Genome sequencing to study the core and pangenomes of soil and plant-associated prokaryotes.</title>
        <authorList>
            <person name="Whitman W."/>
        </authorList>
    </citation>
    <scope>NUCLEOTIDE SEQUENCE [LARGE SCALE GENOMIC DNA]</scope>
    <source>
        <strain evidence="5 6">M8UP22</strain>
    </source>
</reference>
<dbReference type="EMBL" id="JACCCU010000001">
    <property type="protein sequence ID" value="NYF88239.1"/>
    <property type="molecule type" value="Genomic_DNA"/>
</dbReference>
<dbReference type="Gene3D" id="3.40.1050.10">
    <property type="entry name" value="Carbonic anhydrase"/>
    <property type="match status" value="1"/>
</dbReference>
<comment type="cofactor">
    <cofactor evidence="4">
        <name>Zn(2+)</name>
        <dbReference type="ChEBI" id="CHEBI:29105"/>
    </cofactor>
    <text evidence="4">Binds 1 zinc ion per subunit.</text>
</comment>
<dbReference type="PANTHER" id="PTHR43175:SF3">
    <property type="entry name" value="CARBON DISULFIDE HYDROLASE"/>
    <property type="match status" value="1"/>
</dbReference>
<dbReference type="InterPro" id="IPR001765">
    <property type="entry name" value="Carbonic_anhydrase"/>
</dbReference>
<keyword evidence="5" id="KW-0456">Lyase</keyword>
<feature type="binding site" evidence="4">
    <location>
        <position position="38"/>
    </location>
    <ligand>
        <name>Zn(2+)</name>
        <dbReference type="ChEBI" id="CHEBI:29105"/>
    </ligand>
</feature>
<feature type="binding site" evidence="4">
    <location>
        <position position="40"/>
    </location>
    <ligand>
        <name>Zn(2+)</name>
        <dbReference type="ChEBI" id="CHEBI:29105"/>
    </ligand>
</feature>
<organism evidence="5 6">
    <name type="scientific">Tunturiibacter lichenicola</name>
    <dbReference type="NCBI Taxonomy" id="2051959"/>
    <lineage>
        <taxon>Bacteria</taxon>
        <taxon>Pseudomonadati</taxon>
        <taxon>Acidobacteriota</taxon>
        <taxon>Terriglobia</taxon>
        <taxon>Terriglobales</taxon>
        <taxon>Acidobacteriaceae</taxon>
        <taxon>Tunturiibacter</taxon>
    </lineage>
</organism>
<evidence type="ECO:0000256" key="2">
    <source>
        <dbReference type="ARBA" id="ARBA00022723"/>
    </source>
</evidence>
<dbReference type="AlphaFoldDB" id="A0A852VBM9"/>
<evidence type="ECO:0000256" key="4">
    <source>
        <dbReference type="PIRSR" id="PIRSR601765-1"/>
    </source>
</evidence>
<keyword evidence="2 4" id="KW-0479">Metal-binding</keyword>
<accession>A0A852VBM9</accession>
<name>A0A852VBM9_9BACT</name>
<evidence type="ECO:0000256" key="3">
    <source>
        <dbReference type="ARBA" id="ARBA00022833"/>
    </source>
</evidence>
<dbReference type="InterPro" id="IPR036874">
    <property type="entry name" value="Carbonic_anhydrase_sf"/>
</dbReference>
<dbReference type="PANTHER" id="PTHR43175">
    <property type="entry name" value="CARBONIC ANHYDRASE"/>
    <property type="match status" value="1"/>
</dbReference>
<dbReference type="Proteomes" id="UP000564385">
    <property type="component" value="Unassembled WGS sequence"/>
</dbReference>
<evidence type="ECO:0000313" key="6">
    <source>
        <dbReference type="Proteomes" id="UP000564385"/>
    </source>
</evidence>
<dbReference type="GO" id="GO:0008270">
    <property type="term" value="F:zinc ion binding"/>
    <property type="evidence" value="ECO:0007669"/>
    <property type="project" value="InterPro"/>
</dbReference>
<feature type="binding site" evidence="4">
    <location>
        <position position="91"/>
    </location>
    <ligand>
        <name>Zn(2+)</name>
        <dbReference type="ChEBI" id="CHEBI:29105"/>
    </ligand>
</feature>
<feature type="binding site" evidence="4">
    <location>
        <position position="94"/>
    </location>
    <ligand>
        <name>Zn(2+)</name>
        <dbReference type="ChEBI" id="CHEBI:29105"/>
    </ligand>
</feature>
<dbReference type="SMART" id="SM00947">
    <property type="entry name" value="Pro_CA"/>
    <property type="match status" value="1"/>
</dbReference>
<dbReference type="SUPFAM" id="SSF53056">
    <property type="entry name" value="beta-carbonic anhydrase, cab"/>
    <property type="match status" value="1"/>
</dbReference>